<dbReference type="InterPro" id="IPR016024">
    <property type="entry name" value="ARM-type_fold"/>
</dbReference>
<comment type="subunit">
    <text evidence="2">Monomer and homodimer.</text>
</comment>
<keyword evidence="6" id="KW-0694">RNA-binding</keyword>
<name>A0A669F8V9_ORENI</name>
<dbReference type="EC" id="2.1.1.34" evidence="10"/>
<comment type="similarity">
    <text evidence="1">Belongs to the class IV-like SAM-binding methyltransferase superfamily. RNA methyltransferase TrmH family.</text>
</comment>
<evidence type="ECO:0000256" key="2">
    <source>
        <dbReference type="ARBA" id="ARBA00011407"/>
    </source>
</evidence>
<dbReference type="InterPro" id="IPR001537">
    <property type="entry name" value="SpoU_MeTrfase"/>
</dbReference>
<dbReference type="GO" id="GO:0003723">
    <property type="term" value="F:RNA binding"/>
    <property type="evidence" value="ECO:0007669"/>
    <property type="project" value="UniProtKB-KW"/>
</dbReference>
<dbReference type="GO" id="GO:0030488">
    <property type="term" value="P:tRNA methylation"/>
    <property type="evidence" value="ECO:0007669"/>
    <property type="project" value="InterPro"/>
</dbReference>
<keyword evidence="7" id="KW-0007">Acetylation</keyword>
<dbReference type="SUPFAM" id="SSF75217">
    <property type="entry name" value="alpha/beta knot"/>
    <property type="match status" value="1"/>
</dbReference>
<keyword evidence="15" id="KW-1185">Reference proteome</keyword>
<evidence type="ECO:0000256" key="12">
    <source>
        <dbReference type="ARBA" id="ARBA00093656"/>
    </source>
</evidence>
<accession>A0A669F8V9</accession>
<dbReference type="Gene3D" id="3.40.1280.10">
    <property type="match status" value="1"/>
</dbReference>
<dbReference type="InterPro" id="IPR045330">
    <property type="entry name" value="TRM3/TARBP1"/>
</dbReference>
<evidence type="ECO:0000256" key="5">
    <source>
        <dbReference type="ARBA" id="ARBA00022691"/>
    </source>
</evidence>
<dbReference type="InterPro" id="IPR044748">
    <property type="entry name" value="Trm3/TARBP1_C"/>
</dbReference>
<proteinExistence type="inferred from homology"/>
<comment type="function">
    <text evidence="9">S-adenosyl-L-methionine-dependent 2'-O-ribose methyltransferase that catalyzes the formation of 2'-O-methylguanosine at position 18 (Gm18) in a subset of tRNA. Selectively mediates Gm18 methylation of tRNAGln-TTG/CTG and tRNASer-TGA/GCT. Gm18 modification can enhance the stability of modified tRNAs.</text>
</comment>
<dbReference type="PANTHER" id="PTHR12029:SF11">
    <property type="entry name" value="METHYLTRANSFERASE TARBP1-RELATED"/>
    <property type="match status" value="1"/>
</dbReference>
<dbReference type="GO" id="GO:0141100">
    <property type="term" value="F:tRNA (guanine(18)-2'-O)-methyltransferase activity"/>
    <property type="evidence" value="ECO:0007669"/>
    <property type="project" value="UniProtKB-EC"/>
</dbReference>
<dbReference type="Pfam" id="PF00588">
    <property type="entry name" value="SpoU_methylase"/>
    <property type="match status" value="1"/>
</dbReference>
<keyword evidence="4" id="KW-0808">Transferase</keyword>
<reference evidence="14" key="3">
    <citation type="submission" date="2025-09" db="UniProtKB">
        <authorList>
            <consortium name="Ensembl"/>
        </authorList>
    </citation>
    <scope>IDENTIFICATION</scope>
</reference>
<evidence type="ECO:0000256" key="1">
    <source>
        <dbReference type="ARBA" id="ARBA00007228"/>
    </source>
</evidence>
<reference evidence="14" key="2">
    <citation type="submission" date="2025-08" db="UniProtKB">
        <authorList>
            <consortium name="Ensembl"/>
        </authorList>
    </citation>
    <scope>IDENTIFICATION</scope>
</reference>
<reference evidence="15" key="1">
    <citation type="submission" date="2012-01" db="EMBL/GenBank/DDBJ databases">
        <title>The Genome Sequence of Oreochromis niloticus (Nile Tilapia).</title>
        <authorList>
            <consortium name="Broad Institute Genome Assembly Team"/>
            <consortium name="Broad Institute Sequencing Platform"/>
            <person name="Di Palma F."/>
            <person name="Johnson J."/>
            <person name="Lander E.S."/>
            <person name="Lindblad-Toh K."/>
        </authorList>
    </citation>
    <scope>NUCLEOTIDE SEQUENCE [LARGE SCALE GENOMIC DNA]</scope>
</reference>
<evidence type="ECO:0000259" key="13">
    <source>
        <dbReference type="Pfam" id="PF00588"/>
    </source>
</evidence>
<gene>
    <name evidence="14" type="primary">TARBP1</name>
    <name evidence="14" type="synonym">tarbp1</name>
</gene>
<dbReference type="CDD" id="cd18091">
    <property type="entry name" value="SpoU-like_TRM3-like"/>
    <property type="match status" value="1"/>
</dbReference>
<evidence type="ECO:0000256" key="7">
    <source>
        <dbReference type="ARBA" id="ARBA00022990"/>
    </source>
</evidence>
<evidence type="ECO:0000256" key="3">
    <source>
        <dbReference type="ARBA" id="ARBA00022603"/>
    </source>
</evidence>
<dbReference type="FunFam" id="3.40.1280.10:FF:000010">
    <property type="entry name" value="probable methyltransferase TARBP1"/>
    <property type="match status" value="1"/>
</dbReference>
<evidence type="ECO:0000313" key="14">
    <source>
        <dbReference type="Ensembl" id="ENSONIP00000079488.1"/>
    </source>
</evidence>
<evidence type="ECO:0000256" key="9">
    <source>
        <dbReference type="ARBA" id="ARBA00093361"/>
    </source>
</evidence>
<dbReference type="PANTHER" id="PTHR12029">
    <property type="entry name" value="RNA METHYLTRANSFERASE"/>
    <property type="match status" value="1"/>
</dbReference>
<evidence type="ECO:0000256" key="8">
    <source>
        <dbReference type="ARBA" id="ARBA00093266"/>
    </source>
</evidence>
<dbReference type="SUPFAM" id="SSF48371">
    <property type="entry name" value="ARM repeat"/>
    <property type="match status" value="1"/>
</dbReference>
<evidence type="ECO:0000256" key="4">
    <source>
        <dbReference type="ARBA" id="ARBA00022679"/>
    </source>
</evidence>
<evidence type="ECO:0000256" key="11">
    <source>
        <dbReference type="ARBA" id="ARBA00093636"/>
    </source>
</evidence>
<keyword evidence="3" id="KW-0489">Methyltransferase</keyword>
<evidence type="ECO:0000256" key="10">
    <source>
        <dbReference type="ARBA" id="ARBA00093594"/>
    </source>
</evidence>
<sequence length="1461" mass="163899">MYSALINAVLSSSPDYDLLFESLSWPSESWPDTERVEALTAFIEGLGPLLTEPGSTSFPDAKRRCVLDKVESVLWTKCLPFLSRISAEAGEGVRCRESTAAACRLLSVCVPLCNEAVCRRVCQSILPSPHLSEEELTSPGRLSVEVASEVVAALLPFLAADEQLTHTTVSSSLSSIRTLPDALVSKPVRVILSLLNCLSSARLKSILKLILDDLNSWHSTDRTPAVTERTLLCLTALSDHLLKPHHHPPSSSSSCCDLDPRLSLQFWTMVQDGLIHSDSVSRKRALFLLKRCAALSEEDGLDCPLSATREGKKKKLKFWEDYVLVMETLEENQIHVVRPVLNRIDTLIQTTANDDQGQGLFHPSWLLCVYQRMFHSENKSLMREGVCHLLELRVLQQPTFALAFSQFIVGPFMDQLGSKHWCALPLLFLCQALSKLPPSPLLGTSGLTALRDVLRCTMITHQVLLRGAAQCFLLNSALSLTVVSEVTLDDVFSFLTHFRADESLCRGTQLWKQLCAWLLENEGSFKPRITDEDCTGASTSNETIRAHVQGEIVSYLRVPASTGESERLPDSREADKLARAILLCVDMERSQSGAEISNTLESLLSPLLETLSRVSTNIYLPQRKSDKSLQLVLRLFQLGKIPRSRDFSHHFDCFTDCCCQVPSLAYQVTRAVTMASLATLCGLMEHEVIDKRPETVSALKSLNEYFYSPKLPSSHSQTSLGNVNQHECNDLEVQDLLQDWGRFSANFMRDQWICLNFLIKVFGIPESVEAAETLKAALSCSVEALALLPSDLVLPVFTFMETVLPQLVRDEEALCVEAVSLSWELVQGLSTNANDFWPALKGFISMAFHHKLLQLTHAQSPTLTATLKQIARELMELSQSKSGVFGVLLQHCCQMWLPAGGGSGDQADTVFSSIFNHISIITEACVYGPVFRRDQRNLVKSVQLMSHDNRDDQLPRMCVLAFLCHLDSSNLQHQRLMEEVAMELLKKDNDISRSKVRYYSNSLQHRVKNRVWQTLLLLLPKLREEFVATLWGRVFEAGFCSNQASVKYLIEWMMILILVRYPQHTDSFWSCFSLDHEKTKTSVCTFLSVLVHFSVIFPKLKEKVLRKALDVILQSCFNHNFSVRLYALLALKRVWSLAENLVEEADGLGGLSSVIKACLNQAEAMQSTGNANKNWTRIQEHFFFGAFHPIRDYSTETIFCTFPSLSELADDEWIPPWKFEKLSYFSEDPSLPLRNPAPDLNQLQPGDWIQQDRSTVAAERWAEVQKKITPWRLGIQEQEPELQLVPPQRAARLGKLHGALLVVASLIDKPTNLGGLCRTCEIFGASALVLDSLRHVNDKNFQSLSVSAELWLPLLEVKPMELTEFLQVKKSEGYCIVGVEQTANSHSLQEYQFPEKTLLLLGNEREGIPANLLQMLDVCVEIPQQGIIRSLNVHVSAALLIWEYTRQHLSSGSAEVDSKRS</sequence>
<feature type="domain" description="tRNA/rRNA methyltransferase SpoU type" evidence="13">
    <location>
        <begin position="1300"/>
        <end position="1441"/>
    </location>
</feature>
<dbReference type="GeneTree" id="ENSGT00390000003939"/>
<organism evidence="14 15">
    <name type="scientific">Oreochromis niloticus</name>
    <name type="common">Nile tilapia</name>
    <name type="synonym">Tilapia nilotica</name>
    <dbReference type="NCBI Taxonomy" id="8128"/>
    <lineage>
        <taxon>Eukaryota</taxon>
        <taxon>Metazoa</taxon>
        <taxon>Chordata</taxon>
        <taxon>Craniata</taxon>
        <taxon>Vertebrata</taxon>
        <taxon>Euteleostomi</taxon>
        <taxon>Actinopterygii</taxon>
        <taxon>Neopterygii</taxon>
        <taxon>Teleostei</taxon>
        <taxon>Neoteleostei</taxon>
        <taxon>Acanthomorphata</taxon>
        <taxon>Ovalentaria</taxon>
        <taxon>Cichlomorphae</taxon>
        <taxon>Cichliformes</taxon>
        <taxon>Cichlidae</taxon>
        <taxon>African cichlids</taxon>
        <taxon>Pseudocrenilabrinae</taxon>
        <taxon>Oreochromini</taxon>
        <taxon>Oreochromis</taxon>
    </lineage>
</organism>
<dbReference type="Ensembl" id="ENSONIT00000071663.1">
    <property type="protein sequence ID" value="ENSONIP00000079488.1"/>
    <property type="gene ID" value="ENSONIG00000009789.2"/>
</dbReference>
<dbReference type="InterPro" id="IPR029026">
    <property type="entry name" value="tRNA_m1G_MTases_N"/>
</dbReference>
<dbReference type="InterPro" id="IPR029028">
    <property type="entry name" value="Alpha/beta_knot_MTases"/>
</dbReference>
<evidence type="ECO:0000313" key="15">
    <source>
        <dbReference type="Proteomes" id="UP000005207"/>
    </source>
</evidence>
<evidence type="ECO:0000256" key="6">
    <source>
        <dbReference type="ARBA" id="ARBA00022884"/>
    </source>
</evidence>
<keyword evidence="5" id="KW-0949">S-adenosyl-L-methionine</keyword>
<comment type="catalytic activity">
    <reaction evidence="8">
        <text>guanosine(18) in tRNA + S-adenosyl-L-methionine = 2'-O-methylguanosine(18) in tRNA + S-adenosyl-L-homocysteine + H(+)</text>
        <dbReference type="Rhea" id="RHEA:20077"/>
        <dbReference type="Rhea" id="RHEA-COMP:10190"/>
        <dbReference type="Rhea" id="RHEA-COMP:10192"/>
        <dbReference type="ChEBI" id="CHEBI:15378"/>
        <dbReference type="ChEBI" id="CHEBI:57856"/>
        <dbReference type="ChEBI" id="CHEBI:59789"/>
        <dbReference type="ChEBI" id="CHEBI:74269"/>
        <dbReference type="ChEBI" id="CHEBI:74445"/>
        <dbReference type="EC" id="2.1.1.34"/>
    </reaction>
    <physiologicalReaction direction="left-to-right" evidence="8">
        <dbReference type="Rhea" id="RHEA:20078"/>
    </physiologicalReaction>
</comment>
<dbReference type="Proteomes" id="UP000005207">
    <property type="component" value="Linkage group LG13"/>
</dbReference>
<protein>
    <recommendedName>
        <fullName evidence="11">tRNA (guanosine(18)-2'-O)-methyltransferase TARBP1</fullName>
        <ecNumber evidence="10">2.1.1.34</ecNumber>
    </recommendedName>
    <alternativeName>
        <fullName evidence="12">TAR RNA-binding protein 1</fullName>
    </alternativeName>
</protein>